<evidence type="ECO:0000313" key="1">
    <source>
        <dbReference type="EMBL" id="MFD1702248.1"/>
    </source>
</evidence>
<proteinExistence type="predicted"/>
<dbReference type="InterPro" id="IPR052517">
    <property type="entry name" value="GlcG_carb_metab_protein"/>
</dbReference>
<dbReference type="Gene3D" id="3.30.450.150">
    <property type="entry name" value="Haem-degrading domain"/>
    <property type="match status" value="1"/>
</dbReference>
<keyword evidence="2" id="KW-1185">Reference proteome</keyword>
<accession>A0ABW4K5A2</accession>
<protein>
    <submittedName>
        <fullName evidence="1">Heme-binding protein</fullName>
    </submittedName>
</protein>
<organism evidence="1 2">
    <name type="scientific">Methylopila henanensis</name>
    <dbReference type="NCBI Taxonomy" id="873516"/>
    <lineage>
        <taxon>Bacteria</taxon>
        <taxon>Pseudomonadati</taxon>
        <taxon>Pseudomonadota</taxon>
        <taxon>Alphaproteobacteria</taxon>
        <taxon>Hyphomicrobiales</taxon>
        <taxon>Methylopilaceae</taxon>
        <taxon>Methylopila</taxon>
    </lineage>
</organism>
<dbReference type="RefSeq" id="WP_378797372.1">
    <property type="nucleotide sequence ID" value="NZ_JBHUER010000002.1"/>
</dbReference>
<dbReference type="Pfam" id="PF03928">
    <property type="entry name" value="HbpS-like"/>
    <property type="match status" value="1"/>
</dbReference>
<dbReference type="EMBL" id="JBHUER010000002">
    <property type="protein sequence ID" value="MFD1702248.1"/>
    <property type="molecule type" value="Genomic_DNA"/>
</dbReference>
<reference evidence="2" key="1">
    <citation type="journal article" date="2019" name="Int. J. Syst. Evol. Microbiol.">
        <title>The Global Catalogue of Microorganisms (GCM) 10K type strain sequencing project: providing services to taxonomists for standard genome sequencing and annotation.</title>
        <authorList>
            <consortium name="The Broad Institute Genomics Platform"/>
            <consortium name="The Broad Institute Genome Sequencing Center for Infectious Disease"/>
            <person name="Wu L."/>
            <person name="Ma J."/>
        </authorList>
    </citation>
    <scope>NUCLEOTIDE SEQUENCE [LARGE SCALE GENOMIC DNA]</scope>
    <source>
        <strain evidence="2">KCTC 23707</strain>
    </source>
</reference>
<dbReference type="SUPFAM" id="SSF143744">
    <property type="entry name" value="GlcG-like"/>
    <property type="match status" value="1"/>
</dbReference>
<dbReference type="InterPro" id="IPR005624">
    <property type="entry name" value="PduO/GlcC-like"/>
</dbReference>
<name>A0ABW4K5A2_9HYPH</name>
<dbReference type="Proteomes" id="UP001597308">
    <property type="component" value="Unassembled WGS sequence"/>
</dbReference>
<evidence type="ECO:0000313" key="2">
    <source>
        <dbReference type="Proteomes" id="UP001597308"/>
    </source>
</evidence>
<comment type="caution">
    <text evidence="1">The sequence shown here is derived from an EMBL/GenBank/DDBJ whole genome shotgun (WGS) entry which is preliminary data.</text>
</comment>
<sequence length="144" mass="14348">MSGQPPAIRSAPKLTHAGALAMIGAAVAHAEAIGAPVNVVIVDESGVDLAMARMDGAKFLSIETARSKAQTSASHRRPTPKIPQDIAAGLAFASHGRITQMAGGLPIVFDGHCIGGIGIGSASDDDDVAIAKAALAAIGAATEF</sequence>
<dbReference type="PANTHER" id="PTHR34309">
    <property type="entry name" value="SLR1406 PROTEIN"/>
    <property type="match status" value="1"/>
</dbReference>
<dbReference type="InterPro" id="IPR038084">
    <property type="entry name" value="PduO/GlcC-like_sf"/>
</dbReference>
<gene>
    <name evidence="1" type="ORF">ACFSCV_04450</name>
</gene>
<dbReference type="PANTHER" id="PTHR34309:SF1">
    <property type="entry name" value="PROTEIN GLCG"/>
    <property type="match status" value="1"/>
</dbReference>